<dbReference type="EMBL" id="MU277196">
    <property type="protein sequence ID" value="KAI0065116.1"/>
    <property type="molecule type" value="Genomic_DNA"/>
</dbReference>
<keyword evidence="2" id="KW-1185">Reference proteome</keyword>
<sequence>MTTSARDVQKPLPSVPEPQPEERILTINGRDHLRRFLDNALEEDPHAWDGGKEVWADALETALRDLAKSVEGRGWLVGVKHAKVEKGREEATRKAERRKQREQELRVKEKESEGRAKGRPISSQPADPTKDKEGKKDGEAKQARPESKASLLSTANDEQRDILALQQLRTLASKRSSDTEDSTSPKHLLLTIVLHDQNPAGPSSKPPTGSPSRCTFSPGVFSLPAPDLFGEDPSGNGAAAAQSTLYGFREWDTFQMGKNVELVGGTFSFDGTLSIEEHATLSRVLRLGIYVILSILLEQRFLSDFGVELHFPKPKPQPKPKLVQHSAPSPPMTPMHHRNSSPDVKHRTRDTFTPSSIWSIFSKKTGSLLHRAVTVNPYGSRGGSLDLQHHPDNLSTPPRISVDIPNPRVRRFSIFGEARPTVPPPIVTPPDAETPFQTTLRQVEKSRALLSTSVDILIPPPILLTRLAEKEKENPTRRLTGEERTGLASILGWEGKKAGGRGMSGTAGFVRQQRISVLYSEHVPACGSGSASSLDQKTSRILQDDEHKTYLHCGPRADWRTYAFYANTASEENADRSLGETVATLCGCARDPCFRPDCKTPRGQHERRWMHNSVRIVASVKPSDDANDSDIQIWHSCQVCSEVTPRCKMNDGTYLLSFAKFLELLLYSPSICTLAQPLCSHTNPPPHPWTGPDMPLPRSRFNIIRHFAFKSHTLSFSLSVIPDVFELRIPRLQITRGSWLEKTSSEKSRSPVEGNGTDNDVEKKELRREIRSWWQAIADHLDKLEMQFVDEEGSSYLKSLPRLPSTDDAWEHSSHSTTPRAQTFSLPSTLANTPIHEGEVSFSSVATVKPPSRSYSDTQAHTDDKNLHDTLSSEESMALLSNLRFAFQQTERELYGQLSEAPDVSLNDVRRSFHSAAHGATKRLSAWETKHVPKEARAQLSSERSAIEEPRWWKAGYHAVPGGSVIVQEEDWGSIIAFTLSSIDYQRELAGMSHPRGGGPALPPPPLLVPPTSSNGLSRSAAIGSTSSFKFFAHHPKPDPDTDDAVWHEPETYSAVISRKEHPRDPTSLMSLREVLRQKVPADGSHGLPSSVFTSVSRMVSGGAPPSAWAKPAVEVNTQAADGRVTAVPEAVEIVGKILQEMDTVSLTSSKGSLDSSGTGVVETNIRRGKTSSVISNSSTDSNSTVGPEQAPASTASENPPLQTDVAALTPVRGTDADLHPSTQNPDRRAEDNSAFSWTSSLTSAMRYMLKVDNQPQQTSPAPRNHHGLLSTDPLNIDARPHIKYDWTVGKRLKFSCTAYYAKQFDALRRRCGIEDVFLKSMAKSQNWVAEGGKSRSNFWKTSDDRFIIKTLVNAWNVADLQVLIDLAPSYFTHMESTASKASLLTKLLGFYTVEIRNLETGTVQAKADLLVMENLFYDQKPTKTFDLKGIQGRKVKASSNSPASKTLFDGEWIEGQERALTLVHPHSKIVLHEGLKADCDFLSNSNIMDYSLLLGIDEEQKQIYCGLVDTIGSYTFAKTLEYKAKGLSGRDGKDITVIPPHEYQERFVSAMDSYFLACPDKWTKPPDDKKINYDPAQLPSVL</sequence>
<name>A0ACB8TAA9_9AGAM</name>
<gene>
    <name evidence="1" type="ORF">BV25DRAFT_1799271</name>
</gene>
<dbReference type="Proteomes" id="UP000814140">
    <property type="component" value="Unassembled WGS sequence"/>
</dbReference>
<evidence type="ECO:0000313" key="2">
    <source>
        <dbReference type="Proteomes" id="UP000814140"/>
    </source>
</evidence>
<reference evidence="1" key="2">
    <citation type="journal article" date="2022" name="New Phytol.">
        <title>Evolutionary transition to the ectomycorrhizal habit in the genomes of a hyperdiverse lineage of mushroom-forming fungi.</title>
        <authorList>
            <person name="Looney B."/>
            <person name="Miyauchi S."/>
            <person name="Morin E."/>
            <person name="Drula E."/>
            <person name="Courty P.E."/>
            <person name="Kohler A."/>
            <person name="Kuo A."/>
            <person name="LaButti K."/>
            <person name="Pangilinan J."/>
            <person name="Lipzen A."/>
            <person name="Riley R."/>
            <person name="Andreopoulos W."/>
            <person name="He G."/>
            <person name="Johnson J."/>
            <person name="Nolan M."/>
            <person name="Tritt A."/>
            <person name="Barry K.W."/>
            <person name="Grigoriev I.V."/>
            <person name="Nagy L.G."/>
            <person name="Hibbett D."/>
            <person name="Henrissat B."/>
            <person name="Matheny P.B."/>
            <person name="Labbe J."/>
            <person name="Martin F.M."/>
        </authorList>
    </citation>
    <scope>NUCLEOTIDE SEQUENCE</scope>
    <source>
        <strain evidence="1">HHB10654</strain>
    </source>
</reference>
<accession>A0ACB8TAA9</accession>
<reference evidence="1" key="1">
    <citation type="submission" date="2021-03" db="EMBL/GenBank/DDBJ databases">
        <authorList>
            <consortium name="DOE Joint Genome Institute"/>
            <person name="Ahrendt S."/>
            <person name="Looney B.P."/>
            <person name="Miyauchi S."/>
            <person name="Morin E."/>
            <person name="Drula E."/>
            <person name="Courty P.E."/>
            <person name="Chicoki N."/>
            <person name="Fauchery L."/>
            <person name="Kohler A."/>
            <person name="Kuo A."/>
            <person name="Labutti K."/>
            <person name="Pangilinan J."/>
            <person name="Lipzen A."/>
            <person name="Riley R."/>
            <person name="Andreopoulos W."/>
            <person name="He G."/>
            <person name="Johnson J."/>
            <person name="Barry K.W."/>
            <person name="Grigoriev I.V."/>
            <person name="Nagy L."/>
            <person name="Hibbett D."/>
            <person name="Henrissat B."/>
            <person name="Matheny P.B."/>
            <person name="Labbe J."/>
            <person name="Martin F."/>
        </authorList>
    </citation>
    <scope>NUCLEOTIDE SEQUENCE</scope>
    <source>
        <strain evidence="1">HHB10654</strain>
    </source>
</reference>
<comment type="caution">
    <text evidence="1">The sequence shown here is derived from an EMBL/GenBank/DDBJ whole genome shotgun (WGS) entry which is preliminary data.</text>
</comment>
<organism evidence="1 2">
    <name type="scientific">Artomyces pyxidatus</name>
    <dbReference type="NCBI Taxonomy" id="48021"/>
    <lineage>
        <taxon>Eukaryota</taxon>
        <taxon>Fungi</taxon>
        <taxon>Dikarya</taxon>
        <taxon>Basidiomycota</taxon>
        <taxon>Agaricomycotina</taxon>
        <taxon>Agaricomycetes</taxon>
        <taxon>Russulales</taxon>
        <taxon>Auriscalpiaceae</taxon>
        <taxon>Artomyces</taxon>
    </lineage>
</organism>
<proteinExistence type="predicted"/>
<evidence type="ECO:0000313" key="1">
    <source>
        <dbReference type="EMBL" id="KAI0065116.1"/>
    </source>
</evidence>
<protein>
    <submittedName>
        <fullName evidence="1">Uncharacterized protein</fullName>
    </submittedName>
</protein>